<dbReference type="InterPro" id="IPR050708">
    <property type="entry name" value="T6SS_VgrG/RHS"/>
</dbReference>
<feature type="non-terminal residue" evidence="1">
    <location>
        <position position="1"/>
    </location>
</feature>
<evidence type="ECO:0000313" key="1">
    <source>
        <dbReference type="EMBL" id="TLF79622.1"/>
    </source>
</evidence>
<protein>
    <submittedName>
        <fullName evidence="1">RHS repeat-associated core domain-containing protein</fullName>
    </submittedName>
</protein>
<sequence>RLIRKTTTRISRKPDVWHYRYNAFDQLTDVYTPDGQWWHYTYDSLGRRTTKQRLSNGRRVLGRTEYTWDESRLIEQSDSSTRTRWQYHPGTFVPITQSSLEPGANQETQAVLTDLIGTPTQLVDPISTTTLAISSSDLWGQVVWRGSISIPLRFPGQYYDYESGLAYNHYRTYEPSTGRYLTQDPLGLAPASNPNVYPHNPLTWMDPLGLQCLKDNEVYLYRAVQQRELEQILENRAFTNPAGIETKYFAFTEAAANSYAREAYRNWPDEGPYTIVRTTIDRSLIPDISRVDLADRGVGEAVALPTELLSRLGRPRILPHCMMES</sequence>
<dbReference type="EMBL" id="VBUT01000003">
    <property type="protein sequence ID" value="TLF79622.1"/>
    <property type="molecule type" value="Genomic_DNA"/>
</dbReference>
<dbReference type="RefSeq" id="WP_138447489.1">
    <property type="nucleotide sequence ID" value="NZ_VBUT01000003.1"/>
</dbReference>
<dbReference type="Pfam" id="PF05593">
    <property type="entry name" value="RHS_repeat"/>
    <property type="match status" value="1"/>
</dbReference>
<gene>
    <name evidence="1" type="ORF">FEK34_09915</name>
</gene>
<reference evidence="1 2" key="1">
    <citation type="submission" date="2019-05" db="EMBL/GenBank/DDBJ databases">
        <title>Genomes sequences of two Nocardia cyriacigeorgica environmental isolates, type strains Nocardia asteroides ATCC 19247 and Nocardia cyriacigeorgica DSM 44484.</title>
        <authorList>
            <person name="Vautrin F."/>
            <person name="Bergeron E."/>
            <person name="Dubost A."/>
            <person name="Abrouk D."/>
            <person name="Rodriguez Nava V."/>
            <person name="Pujic P."/>
        </authorList>
    </citation>
    <scope>NUCLEOTIDE SEQUENCE [LARGE SCALE GENOMIC DNA]</scope>
    <source>
        <strain evidence="1 2">EML 446</strain>
    </source>
</reference>
<dbReference type="Proteomes" id="UP000306378">
    <property type="component" value="Unassembled WGS sequence"/>
</dbReference>
<name>A0A5R8NVI3_9NOCA</name>
<accession>A0A5R8NVI3</accession>
<dbReference type="PRINTS" id="PR00394">
    <property type="entry name" value="RHSPROTEIN"/>
</dbReference>
<evidence type="ECO:0000313" key="2">
    <source>
        <dbReference type="Proteomes" id="UP000306378"/>
    </source>
</evidence>
<comment type="caution">
    <text evidence="1">The sequence shown here is derived from an EMBL/GenBank/DDBJ whole genome shotgun (WGS) entry which is preliminary data.</text>
</comment>
<dbReference type="Gene3D" id="2.180.10.10">
    <property type="entry name" value="RHS repeat-associated core"/>
    <property type="match status" value="1"/>
</dbReference>
<dbReference type="InterPro" id="IPR006530">
    <property type="entry name" value="YD"/>
</dbReference>
<dbReference type="NCBIfam" id="TIGR01643">
    <property type="entry name" value="YD_repeat_2x"/>
    <property type="match status" value="1"/>
</dbReference>
<organism evidence="1 2">
    <name type="scientific">Nocardia cyriacigeorgica</name>
    <dbReference type="NCBI Taxonomy" id="135487"/>
    <lineage>
        <taxon>Bacteria</taxon>
        <taxon>Bacillati</taxon>
        <taxon>Actinomycetota</taxon>
        <taxon>Actinomycetes</taxon>
        <taxon>Mycobacteriales</taxon>
        <taxon>Nocardiaceae</taxon>
        <taxon>Nocardia</taxon>
    </lineage>
</organism>
<dbReference type="InterPro" id="IPR022385">
    <property type="entry name" value="Rhs_assc_core"/>
</dbReference>
<dbReference type="PANTHER" id="PTHR32305:SF15">
    <property type="entry name" value="PROTEIN RHSA-RELATED"/>
    <property type="match status" value="1"/>
</dbReference>
<dbReference type="NCBIfam" id="TIGR03696">
    <property type="entry name" value="Rhs_assc_core"/>
    <property type="match status" value="1"/>
</dbReference>
<dbReference type="AlphaFoldDB" id="A0A5R8NVI3"/>
<dbReference type="InterPro" id="IPR031325">
    <property type="entry name" value="RHS_repeat"/>
</dbReference>
<dbReference type="PANTHER" id="PTHR32305">
    <property type="match status" value="1"/>
</dbReference>
<proteinExistence type="predicted"/>